<dbReference type="InterPro" id="IPR023333">
    <property type="entry name" value="Proteasome_suB-type"/>
</dbReference>
<dbReference type="FunFam" id="3.60.20.10:FF:000027">
    <property type="entry name" value="Proteasome subunit beta type-6"/>
    <property type="match status" value="1"/>
</dbReference>
<dbReference type="Pfam" id="PF00227">
    <property type="entry name" value="Proteasome"/>
    <property type="match status" value="1"/>
</dbReference>
<dbReference type="PROSITE" id="PS51476">
    <property type="entry name" value="PROTEASOME_BETA_2"/>
    <property type="match status" value="1"/>
</dbReference>
<reference evidence="6" key="1">
    <citation type="submission" date="2020-11" db="EMBL/GenBank/DDBJ databases">
        <authorList>
            <person name="Tran Van P."/>
        </authorList>
    </citation>
    <scope>NUCLEOTIDE SEQUENCE</scope>
</reference>
<dbReference type="SUPFAM" id="SSF56235">
    <property type="entry name" value="N-terminal nucleophile aminohydrolases (Ntn hydrolases)"/>
    <property type="match status" value="1"/>
</dbReference>
<evidence type="ECO:0000256" key="4">
    <source>
        <dbReference type="ARBA" id="ARBA00023242"/>
    </source>
</evidence>
<dbReference type="AlphaFoldDB" id="A0A7R9M9D0"/>
<evidence type="ECO:0000256" key="5">
    <source>
        <dbReference type="ARBA" id="ARBA00026071"/>
    </source>
</evidence>
<dbReference type="EMBL" id="OC925215">
    <property type="protein sequence ID" value="CAD7656005.1"/>
    <property type="molecule type" value="Genomic_DNA"/>
</dbReference>
<dbReference type="PANTHER" id="PTHR32194:SF2">
    <property type="entry name" value="PROTEASOME SUBUNIT BETA TYPE-1"/>
    <property type="match status" value="1"/>
</dbReference>
<evidence type="ECO:0000313" key="6">
    <source>
        <dbReference type="EMBL" id="CAD7656005.1"/>
    </source>
</evidence>
<sequence length="231" mass="25700">MMMETAYDSQPVVEPIGHQFSPYADNGGTTVGIAGADFVVMASDTRLSAGFSIYTREQTKLFQLTDRAVLGSTGCWCDILTFRKILEARLTMYNQDHNKTMTTPAIAQLVSNMLYNKRFFPYYISNVICGLDEEGKGCVFAYDPVGHCERHTYRVGGSSAALIQPLLDSQVGLKNQEAVVPRELTVDLAKKLVKDVFISATERDIYCGDSVDIRIITKDGIQVENMSLRRD</sequence>
<dbReference type="InterPro" id="IPR001353">
    <property type="entry name" value="Proteasome_sua/b"/>
</dbReference>
<dbReference type="GO" id="GO:0005737">
    <property type="term" value="C:cytoplasm"/>
    <property type="evidence" value="ECO:0007669"/>
    <property type="project" value="TreeGrafter"/>
</dbReference>
<organism evidence="6">
    <name type="scientific">Oppiella nova</name>
    <dbReference type="NCBI Taxonomy" id="334625"/>
    <lineage>
        <taxon>Eukaryota</taxon>
        <taxon>Metazoa</taxon>
        <taxon>Ecdysozoa</taxon>
        <taxon>Arthropoda</taxon>
        <taxon>Chelicerata</taxon>
        <taxon>Arachnida</taxon>
        <taxon>Acari</taxon>
        <taxon>Acariformes</taxon>
        <taxon>Sarcoptiformes</taxon>
        <taxon>Oribatida</taxon>
        <taxon>Brachypylina</taxon>
        <taxon>Oppioidea</taxon>
        <taxon>Oppiidae</taxon>
        <taxon>Oppiella</taxon>
    </lineage>
</organism>
<dbReference type="GO" id="GO:0005839">
    <property type="term" value="C:proteasome core complex"/>
    <property type="evidence" value="ECO:0007669"/>
    <property type="project" value="InterPro"/>
</dbReference>
<name>A0A7R9M9D0_9ACAR</name>
<keyword evidence="2" id="KW-0963">Cytoplasm</keyword>
<evidence type="ECO:0000256" key="3">
    <source>
        <dbReference type="ARBA" id="ARBA00022942"/>
    </source>
</evidence>
<dbReference type="OrthoDB" id="268479at2759"/>
<accession>A0A7R9M9D0</accession>
<dbReference type="Proteomes" id="UP000728032">
    <property type="component" value="Unassembled WGS sequence"/>
</dbReference>
<dbReference type="Gene3D" id="3.60.20.10">
    <property type="entry name" value="Glutamine Phosphoribosylpyrophosphate, subunit 1, domain 1"/>
    <property type="match status" value="1"/>
</dbReference>
<proteinExistence type="predicted"/>
<dbReference type="CDD" id="cd03757">
    <property type="entry name" value="proteasome_beta_type_1"/>
    <property type="match status" value="1"/>
</dbReference>
<dbReference type="GO" id="GO:0005634">
    <property type="term" value="C:nucleus"/>
    <property type="evidence" value="ECO:0007669"/>
    <property type="project" value="UniProtKB-SubCell"/>
</dbReference>
<dbReference type="InterPro" id="IPR029055">
    <property type="entry name" value="Ntn_hydrolases_N"/>
</dbReference>
<keyword evidence="7" id="KW-1185">Reference proteome</keyword>
<evidence type="ECO:0000256" key="2">
    <source>
        <dbReference type="ARBA" id="ARBA00022490"/>
    </source>
</evidence>
<evidence type="ECO:0000256" key="1">
    <source>
        <dbReference type="ARBA" id="ARBA00004123"/>
    </source>
</evidence>
<gene>
    <name evidence="6" type="ORF">ONB1V03_LOCUS12645</name>
</gene>
<protein>
    <recommendedName>
        <fullName evidence="8">Proteasome subunit beta</fullName>
    </recommendedName>
</protein>
<evidence type="ECO:0000313" key="7">
    <source>
        <dbReference type="Proteomes" id="UP000728032"/>
    </source>
</evidence>
<keyword evidence="3" id="KW-0647">Proteasome</keyword>
<comment type="subunit">
    <text evidence="5">The 26S proteasome consists of a 20S proteasome core and two 19S regulatory subunits. The 20S proteasome core is composed of 28 subunits that are arranged in four stacked rings, resulting in a barrel-shaped structure. The two end rings are each formed by seven alpha subunits, and the two central rings are each formed by seven beta subunits. The catalytic chamber with the active sites is on the inside of the barrel.</text>
</comment>
<evidence type="ECO:0008006" key="8">
    <source>
        <dbReference type="Google" id="ProtNLM"/>
    </source>
</evidence>
<comment type="subcellular location">
    <subcellularLocation>
        <location evidence="1">Nucleus</location>
    </subcellularLocation>
</comment>
<dbReference type="PANTHER" id="PTHR32194">
    <property type="entry name" value="METALLOPROTEASE TLDD"/>
    <property type="match status" value="1"/>
</dbReference>
<dbReference type="GO" id="GO:0051603">
    <property type="term" value="P:proteolysis involved in protein catabolic process"/>
    <property type="evidence" value="ECO:0007669"/>
    <property type="project" value="InterPro"/>
</dbReference>
<dbReference type="EMBL" id="CAJPVJ010010390">
    <property type="protein sequence ID" value="CAG2173192.1"/>
    <property type="molecule type" value="Genomic_DNA"/>
</dbReference>
<keyword evidence="4" id="KW-0539">Nucleus</keyword>